<dbReference type="InterPro" id="IPR030868">
    <property type="entry name" value="MqnA"/>
</dbReference>
<evidence type="ECO:0000313" key="5">
    <source>
        <dbReference type="EMBL" id="RKL67592.1"/>
    </source>
</evidence>
<evidence type="ECO:0000256" key="3">
    <source>
        <dbReference type="ARBA" id="ARBA00023239"/>
    </source>
</evidence>
<keyword evidence="2 4" id="KW-0474">Menaquinone biosynthesis</keyword>
<dbReference type="CDD" id="cd13634">
    <property type="entry name" value="PBP2_Sco4506"/>
    <property type="match status" value="1"/>
</dbReference>
<accession>A0A3A9KAK7</accession>
<proteinExistence type="inferred from homology"/>
<dbReference type="Pfam" id="PF02621">
    <property type="entry name" value="VitK2_biosynth"/>
    <property type="match status" value="1"/>
</dbReference>
<protein>
    <recommendedName>
        <fullName evidence="4">Chorismate dehydratase</fullName>
        <ecNumber evidence="4">4.2.1.151</ecNumber>
    </recommendedName>
    <alternativeName>
        <fullName evidence="4">Menaquinone biosynthetic enzyme MqnA</fullName>
    </alternativeName>
</protein>
<gene>
    <name evidence="4" type="primary">mqnA</name>
    <name evidence="5" type="ORF">CR203_09585</name>
</gene>
<dbReference type="HAMAP" id="MF_00995">
    <property type="entry name" value="MqnA"/>
    <property type="match status" value="1"/>
</dbReference>
<name>A0A3A9KAK7_9BACI</name>
<comment type="catalytic activity">
    <reaction evidence="4">
        <text>chorismate = 3-[(1-carboxyvinyl)-oxy]benzoate + H2O</text>
        <dbReference type="Rhea" id="RHEA:40051"/>
        <dbReference type="ChEBI" id="CHEBI:15377"/>
        <dbReference type="ChEBI" id="CHEBI:29748"/>
        <dbReference type="ChEBI" id="CHEBI:76981"/>
        <dbReference type="EC" id="4.2.1.151"/>
    </reaction>
</comment>
<dbReference type="PANTHER" id="PTHR37690">
    <property type="entry name" value="CHORISMATE DEHYDRATASE"/>
    <property type="match status" value="1"/>
</dbReference>
<dbReference type="GO" id="GO:0016836">
    <property type="term" value="F:hydro-lyase activity"/>
    <property type="evidence" value="ECO:0007669"/>
    <property type="project" value="UniProtKB-UniRule"/>
</dbReference>
<dbReference type="OrthoDB" id="9810112at2"/>
<keyword evidence="6" id="KW-1185">Reference proteome</keyword>
<evidence type="ECO:0000313" key="6">
    <source>
        <dbReference type="Proteomes" id="UP000281498"/>
    </source>
</evidence>
<evidence type="ECO:0000256" key="4">
    <source>
        <dbReference type="HAMAP-Rule" id="MF_00995"/>
    </source>
</evidence>
<organism evidence="5 6">
    <name type="scientific">Salipaludibacillus neizhouensis</name>
    <dbReference type="NCBI Taxonomy" id="885475"/>
    <lineage>
        <taxon>Bacteria</taxon>
        <taxon>Bacillati</taxon>
        <taxon>Bacillota</taxon>
        <taxon>Bacilli</taxon>
        <taxon>Bacillales</taxon>
        <taxon>Bacillaceae</taxon>
    </lineage>
</organism>
<dbReference type="AlphaFoldDB" id="A0A3A9KAK7"/>
<dbReference type="InterPro" id="IPR003773">
    <property type="entry name" value="Menaquinone_biosynth"/>
</dbReference>
<dbReference type="PANTHER" id="PTHR37690:SF1">
    <property type="entry name" value="CHORISMATE DEHYDRATASE"/>
    <property type="match status" value="1"/>
</dbReference>
<reference evidence="5 6" key="1">
    <citation type="submission" date="2017-10" db="EMBL/GenBank/DDBJ databases">
        <title>Bacillus sp. nov., a halophilic bacterium isolated from a Keqin Lake.</title>
        <authorList>
            <person name="Wang H."/>
        </authorList>
    </citation>
    <scope>NUCLEOTIDE SEQUENCE [LARGE SCALE GENOMIC DNA]</scope>
    <source>
        <strain evidence="5 6">KCTC 13187</strain>
    </source>
</reference>
<dbReference type="EMBL" id="PDOE01000003">
    <property type="protein sequence ID" value="RKL67592.1"/>
    <property type="molecule type" value="Genomic_DNA"/>
</dbReference>
<dbReference type="GO" id="GO:0009234">
    <property type="term" value="P:menaquinone biosynthetic process"/>
    <property type="evidence" value="ECO:0007669"/>
    <property type="project" value="UniProtKB-UniRule"/>
</dbReference>
<sequence length="285" mass="32647">MSLIVGEISYTNIRPMFHYIDRSTLINKGCEFVPAIPAKLNKEMKEGTIHVGGISSFAYGENAEKYKVLPQLSVSSPKSVGSIFLFSKTKIEDLDKASIALTSSSATSVNLLKIILQHFYQLDVHYETTAPDYTQMMSEHDACLLIGDDAILAKMNKPNHIFHYDLGALWAHFTNLPMTYAVFAVRKEAWKDQPDLLAELHEQFLWSKDKCMRDGYSSMIKSIKLELGGTTSFWRNYFSGLNYELTDRHFEGLYYYYKLAYDLKLLSKDVRHISIWNPADHFHSV</sequence>
<keyword evidence="3 4" id="KW-0456">Lyase</keyword>
<dbReference type="UniPathway" id="UPA00079"/>
<comment type="caution">
    <text evidence="5">The sequence shown here is derived from an EMBL/GenBank/DDBJ whole genome shotgun (WGS) entry which is preliminary data.</text>
</comment>
<evidence type="ECO:0000256" key="2">
    <source>
        <dbReference type="ARBA" id="ARBA00022428"/>
    </source>
</evidence>
<comment type="similarity">
    <text evidence="4">Belongs to the MqnA/MqnD family. MqnA subfamily.</text>
</comment>
<dbReference type="Proteomes" id="UP000281498">
    <property type="component" value="Unassembled WGS sequence"/>
</dbReference>
<dbReference type="EC" id="4.2.1.151" evidence="4"/>
<comment type="function">
    <text evidence="4">Catalyzes the dehydration of chorismate into 3-[(1-carboxyvinyl)oxy]benzoate, a step in the biosynthesis of menaquinone (MK, vitamin K2).</text>
</comment>
<comment type="pathway">
    <text evidence="1 4">Quinol/quinone metabolism; menaquinone biosynthesis.</text>
</comment>
<evidence type="ECO:0000256" key="1">
    <source>
        <dbReference type="ARBA" id="ARBA00004863"/>
    </source>
</evidence>
<dbReference type="Gene3D" id="3.40.190.10">
    <property type="entry name" value="Periplasmic binding protein-like II"/>
    <property type="match status" value="2"/>
</dbReference>
<dbReference type="RefSeq" id="WP_110935244.1">
    <property type="nucleotide sequence ID" value="NZ_KZ614146.1"/>
</dbReference>
<dbReference type="SUPFAM" id="SSF53850">
    <property type="entry name" value="Periplasmic binding protein-like II"/>
    <property type="match status" value="1"/>
</dbReference>